<dbReference type="EMBL" id="AODE01000017">
    <property type="protein sequence ID" value="EUJ30535.1"/>
    <property type="molecule type" value="Genomic_DNA"/>
</dbReference>
<evidence type="ECO:0000313" key="3">
    <source>
        <dbReference type="Proteomes" id="UP000019254"/>
    </source>
</evidence>
<dbReference type="Pfam" id="PF04266">
    <property type="entry name" value="ASCH"/>
    <property type="match status" value="1"/>
</dbReference>
<evidence type="ECO:0000259" key="1">
    <source>
        <dbReference type="SMART" id="SM01022"/>
    </source>
</evidence>
<organism evidence="2 3">
    <name type="scientific">Listeria cornellensis FSL F6-0969</name>
    <dbReference type="NCBI Taxonomy" id="1265820"/>
    <lineage>
        <taxon>Bacteria</taxon>
        <taxon>Bacillati</taxon>
        <taxon>Bacillota</taxon>
        <taxon>Bacilli</taxon>
        <taxon>Bacillales</taxon>
        <taxon>Listeriaceae</taxon>
        <taxon>Listeria</taxon>
    </lineage>
</organism>
<accession>W7C050</accession>
<dbReference type="STRING" id="1265820.PCORN_08552"/>
<dbReference type="AlphaFoldDB" id="W7C050"/>
<reference evidence="2 3" key="1">
    <citation type="journal article" date="2014" name="Int. J. Syst. Evol. Microbiol.">
        <title>Listeria floridensis sp. nov., Listeria aquatica sp. nov., Listeria cornellensis sp. nov., Listeria riparia sp. nov. and Listeria grandensis sp. nov., from agricultural and natural environments.</title>
        <authorList>
            <person name="den Bakker H.C."/>
            <person name="Warchocki S."/>
            <person name="Wright E.M."/>
            <person name="Allred A.F."/>
            <person name="Ahlstrom C."/>
            <person name="Manuel C.S."/>
            <person name="Stasiewicz M.J."/>
            <person name="Burrell A."/>
            <person name="Roof S."/>
            <person name="Strawn L."/>
            <person name="Fortes E.D."/>
            <person name="Nightingale K.K."/>
            <person name="Kephart D."/>
            <person name="Wiedmann M."/>
        </authorList>
    </citation>
    <scope>NUCLEOTIDE SEQUENCE [LARGE SCALE GENOMIC DNA]</scope>
    <source>
        <strain evidence="3">FSL F6-969</strain>
    </source>
</reference>
<gene>
    <name evidence="2" type="ORF">PCORN_08552</name>
</gene>
<sequence length="187" mass="21308">MLDFMHFLGEAGYEGIWGIVRSNMLYYLQKYRGGMGMSEIVTAYWESFAKERDLDLECPVAWAFGYGAEMANRLGALVVDGIKTASCAAYCVHEIEGEAIPVVGEYNIVLDGKNEPLVIIRYTEVELVKMNEVTRDFARSEGEGDLSYEYWYDAHVRFFTSELAQFGLTFTPDLLLVCQRFEVVEVR</sequence>
<dbReference type="PANTHER" id="PTHR39203">
    <property type="entry name" value="CYTOPLASMIC PROTEIN-RELATED"/>
    <property type="match status" value="1"/>
</dbReference>
<comment type="caution">
    <text evidence="2">The sequence shown here is derived from an EMBL/GenBank/DDBJ whole genome shotgun (WGS) entry which is preliminary data.</text>
</comment>
<dbReference type="SMART" id="SM01022">
    <property type="entry name" value="ASCH"/>
    <property type="match status" value="1"/>
</dbReference>
<feature type="domain" description="ASCH" evidence="1">
    <location>
        <begin position="62"/>
        <end position="185"/>
    </location>
</feature>
<proteinExistence type="predicted"/>
<dbReference type="CDD" id="cd06553">
    <property type="entry name" value="ASCH_Ef3133_like"/>
    <property type="match status" value="1"/>
</dbReference>
<dbReference type="PATRIC" id="fig|1265820.5.peg.1673"/>
<dbReference type="InterPro" id="IPR015947">
    <property type="entry name" value="PUA-like_sf"/>
</dbReference>
<dbReference type="PANTHER" id="PTHR39203:SF1">
    <property type="entry name" value="CYTOPLASMIC PROTEIN"/>
    <property type="match status" value="1"/>
</dbReference>
<dbReference type="InterPro" id="IPR009326">
    <property type="entry name" value="DUF984"/>
</dbReference>
<dbReference type="SUPFAM" id="SSF88697">
    <property type="entry name" value="PUA domain-like"/>
    <property type="match status" value="1"/>
</dbReference>
<name>W7C050_9LIST</name>
<dbReference type="InterPro" id="IPR007374">
    <property type="entry name" value="ASCH_domain"/>
</dbReference>
<evidence type="ECO:0000313" key="2">
    <source>
        <dbReference type="EMBL" id="EUJ30535.1"/>
    </source>
</evidence>
<dbReference type="Proteomes" id="UP000019254">
    <property type="component" value="Unassembled WGS sequence"/>
</dbReference>
<protein>
    <recommendedName>
        <fullName evidence="1">ASCH domain-containing protein</fullName>
    </recommendedName>
</protein>
<keyword evidence="3" id="KW-1185">Reference proteome</keyword>
<dbReference type="Gene3D" id="3.10.400.10">
    <property type="entry name" value="Sulfate adenylyltransferase"/>
    <property type="match status" value="1"/>
</dbReference>